<feature type="transmembrane region" description="Helical" evidence="1">
    <location>
        <begin position="20"/>
        <end position="42"/>
    </location>
</feature>
<dbReference type="Pfam" id="PF02470">
    <property type="entry name" value="MlaD"/>
    <property type="match status" value="1"/>
</dbReference>
<dbReference type="InterPro" id="IPR003399">
    <property type="entry name" value="Mce/MlaD"/>
</dbReference>
<evidence type="ECO:0000313" key="4">
    <source>
        <dbReference type="Proteomes" id="UP000274762"/>
    </source>
</evidence>
<accession>A0A495IUR6</accession>
<keyword evidence="1" id="KW-0472">Membrane</keyword>
<reference evidence="3 4" key="1">
    <citation type="submission" date="2018-10" db="EMBL/GenBank/DDBJ databases">
        <title>Sequencing the genomes of 1000 actinobacteria strains.</title>
        <authorList>
            <person name="Klenk H.-P."/>
        </authorList>
    </citation>
    <scope>NUCLEOTIDE SEQUENCE [LARGE SCALE GENOMIC DNA]</scope>
    <source>
        <strain evidence="3 4">DSM 44343</strain>
    </source>
</reference>
<dbReference type="Proteomes" id="UP000274762">
    <property type="component" value="Unassembled WGS sequence"/>
</dbReference>
<evidence type="ECO:0000256" key="1">
    <source>
        <dbReference type="SAM" id="Phobius"/>
    </source>
</evidence>
<proteinExistence type="predicted"/>
<keyword evidence="1" id="KW-0812">Transmembrane</keyword>
<evidence type="ECO:0000259" key="2">
    <source>
        <dbReference type="Pfam" id="PF02470"/>
    </source>
</evidence>
<dbReference type="RefSeq" id="WP_023958986.1">
    <property type="nucleotide sequence ID" value="NZ_CBCRXS010000016.1"/>
</dbReference>
<organism evidence="3 4">
    <name type="scientific">Williamsia marianensis</name>
    <dbReference type="NCBI Taxonomy" id="85044"/>
    <lineage>
        <taxon>Bacteria</taxon>
        <taxon>Bacillati</taxon>
        <taxon>Actinomycetota</taxon>
        <taxon>Actinomycetes</taxon>
        <taxon>Mycobacteriales</taxon>
        <taxon>Nocardiaceae</taxon>
        <taxon>Williamsia</taxon>
    </lineage>
</organism>
<dbReference type="EMBL" id="RBKV01000002">
    <property type="protein sequence ID" value="RKR79744.1"/>
    <property type="molecule type" value="Genomic_DNA"/>
</dbReference>
<protein>
    <submittedName>
        <fullName evidence="3">Phospholipid/cholesterol/gamma-HCH transport system substrate-binding protein</fullName>
    </submittedName>
</protein>
<sequence>MRLFSRNRSHHQPERRRDLIVAGVVVVTVVVGLVIAGAVYIAPPGQKVYSAQLVNTGGLESGNQVRIAGIRQGKVSSVDLTGTFITVKFRLDDSVSVRSDATAAVRLITPIGGRVLDLDPGSGPTALSGAIPLVQTSSTYDISNTLETTTPVFRDVNGVDLRQTATLLQNAFSDGNTNIPDALRNTSSLMDLLERQYGQLDKTVALSDEYVEAFADQKQVLVDFLRQLSFLASTLGPDIQNVRDGFDYLRRLFKLLTRPLVAYRDGIEPSVQQFKTLLDKVSTELPGYSNALTQVDQITQRLGVLLQAAPVGAPATTEPEVRVCIPSGDDKC</sequence>
<gene>
    <name evidence="3" type="ORF">DFJ75_4875</name>
</gene>
<feature type="domain" description="Mce/MlaD" evidence="2">
    <location>
        <begin position="47"/>
        <end position="121"/>
    </location>
</feature>
<comment type="caution">
    <text evidence="3">The sequence shown here is derived from an EMBL/GenBank/DDBJ whole genome shotgun (WGS) entry which is preliminary data.</text>
</comment>
<dbReference type="InterPro" id="IPR052336">
    <property type="entry name" value="MlaD_Phospholipid_Transporter"/>
</dbReference>
<evidence type="ECO:0000313" key="3">
    <source>
        <dbReference type="EMBL" id="RKR79744.1"/>
    </source>
</evidence>
<name>A0A315SBV1_WILMA</name>
<keyword evidence="1" id="KW-1133">Transmembrane helix</keyword>
<dbReference type="PANTHER" id="PTHR33371">
    <property type="entry name" value="INTERMEMBRANE PHOSPHOLIPID TRANSPORT SYSTEM BINDING PROTEIN MLAD-RELATED"/>
    <property type="match status" value="1"/>
</dbReference>
<dbReference type="AlphaFoldDB" id="A0A315SBV1"/>
<dbReference type="PANTHER" id="PTHR33371:SF4">
    <property type="entry name" value="INTERMEMBRANE PHOSPHOLIPID TRANSPORT SYSTEM BINDING PROTEIN MLAD"/>
    <property type="match status" value="1"/>
</dbReference>
<accession>A0A315SBV1</accession>